<feature type="compositionally biased region" description="Basic and acidic residues" evidence="1">
    <location>
        <begin position="18"/>
        <end position="27"/>
    </location>
</feature>
<dbReference type="AlphaFoldDB" id="A0A4Z1H4B1"/>
<accession>A0A4Z1H4B1</accession>
<comment type="caution">
    <text evidence="2">The sequence shown here is derived from an EMBL/GenBank/DDBJ whole genome shotgun (WGS) entry which is preliminary data.</text>
</comment>
<protein>
    <submittedName>
        <fullName evidence="2">Uncharacterized protein</fullName>
    </submittedName>
</protein>
<evidence type="ECO:0000313" key="2">
    <source>
        <dbReference type="EMBL" id="TGO43966.1"/>
    </source>
</evidence>
<dbReference type="EMBL" id="PQXJ01001036">
    <property type="protein sequence ID" value="TGO43966.1"/>
    <property type="molecule type" value="Genomic_DNA"/>
</dbReference>
<evidence type="ECO:0000256" key="1">
    <source>
        <dbReference type="SAM" id="MobiDB-lite"/>
    </source>
</evidence>
<organism evidence="2 3">
    <name type="scientific">Botryotinia narcissicola</name>
    <dbReference type="NCBI Taxonomy" id="278944"/>
    <lineage>
        <taxon>Eukaryota</taxon>
        <taxon>Fungi</taxon>
        <taxon>Dikarya</taxon>
        <taxon>Ascomycota</taxon>
        <taxon>Pezizomycotina</taxon>
        <taxon>Leotiomycetes</taxon>
        <taxon>Helotiales</taxon>
        <taxon>Sclerotiniaceae</taxon>
        <taxon>Botryotinia</taxon>
    </lineage>
</organism>
<proteinExistence type="predicted"/>
<name>A0A4Z1H4B1_9HELO</name>
<reference evidence="2 3" key="1">
    <citation type="submission" date="2017-12" db="EMBL/GenBank/DDBJ databases">
        <title>Comparative genomics of Botrytis spp.</title>
        <authorList>
            <person name="Valero-Jimenez C.A."/>
            <person name="Tapia P."/>
            <person name="Veloso J."/>
            <person name="Silva-Moreno E."/>
            <person name="Staats M."/>
            <person name="Valdes J.H."/>
            <person name="Van Kan J.A.L."/>
        </authorList>
    </citation>
    <scope>NUCLEOTIDE SEQUENCE [LARGE SCALE GENOMIC DNA]</scope>
    <source>
        <strain evidence="2 3">MUCL2120</strain>
    </source>
</reference>
<evidence type="ECO:0000313" key="3">
    <source>
        <dbReference type="Proteomes" id="UP000297452"/>
    </source>
</evidence>
<dbReference type="Proteomes" id="UP000297452">
    <property type="component" value="Unassembled WGS sequence"/>
</dbReference>
<feature type="compositionally biased region" description="Polar residues" evidence="1">
    <location>
        <begin position="28"/>
        <end position="47"/>
    </location>
</feature>
<gene>
    <name evidence="2" type="ORF">BOTNAR_1041g00010</name>
</gene>
<feature type="region of interest" description="Disordered" evidence="1">
    <location>
        <begin position="1"/>
        <end position="52"/>
    </location>
</feature>
<sequence length="72" mass="8038">MNKFHPQSNKCMKSRPKMMKEESDTKDNTMVTIETQSPYDQGITLTPKTPIPVGANIKAKAPLVTSNPKYAE</sequence>
<keyword evidence="3" id="KW-1185">Reference proteome</keyword>
<feature type="compositionally biased region" description="Polar residues" evidence="1">
    <location>
        <begin position="1"/>
        <end position="11"/>
    </location>
</feature>